<dbReference type="Gene3D" id="3.40.50.150">
    <property type="entry name" value="Vaccinia Virus protein VP39"/>
    <property type="match status" value="1"/>
</dbReference>
<protein>
    <recommendedName>
        <fullName evidence="1">Methyltransferase domain-containing protein</fullName>
    </recommendedName>
</protein>
<evidence type="ECO:0000313" key="2">
    <source>
        <dbReference type="EMBL" id="APW64373.1"/>
    </source>
</evidence>
<dbReference type="STRING" id="1850254.LPB137_00265"/>
<organism evidence="2 3">
    <name type="scientific">Poseidonibacter parvus</name>
    <dbReference type="NCBI Taxonomy" id="1850254"/>
    <lineage>
        <taxon>Bacteria</taxon>
        <taxon>Pseudomonadati</taxon>
        <taxon>Campylobacterota</taxon>
        <taxon>Epsilonproteobacteria</taxon>
        <taxon>Campylobacterales</taxon>
        <taxon>Arcobacteraceae</taxon>
        <taxon>Poseidonibacter</taxon>
    </lineage>
</organism>
<reference evidence="2 3" key="1">
    <citation type="submission" date="2017-01" db="EMBL/GenBank/DDBJ databases">
        <title>Genome sequencing of Arcobacter sp. LPB0137.</title>
        <authorList>
            <person name="Lee G.-W."/>
            <person name="Yi H."/>
        </authorList>
    </citation>
    <scope>NUCLEOTIDE SEQUENCE [LARGE SCALE GENOMIC DNA]</scope>
    <source>
        <strain evidence="2 3">LPB0137</strain>
    </source>
</reference>
<keyword evidence="3" id="KW-1185">Reference proteome</keyword>
<dbReference type="EMBL" id="CP019070">
    <property type="protein sequence ID" value="APW64373.1"/>
    <property type="molecule type" value="Genomic_DNA"/>
</dbReference>
<evidence type="ECO:0000259" key="1">
    <source>
        <dbReference type="Pfam" id="PF13649"/>
    </source>
</evidence>
<dbReference type="RefSeq" id="WP_076082804.1">
    <property type="nucleotide sequence ID" value="NZ_CP019070.1"/>
</dbReference>
<dbReference type="AlphaFoldDB" id="A0A1P8KIK3"/>
<dbReference type="SUPFAM" id="SSF53335">
    <property type="entry name" value="S-adenosyl-L-methionine-dependent methyltransferases"/>
    <property type="match status" value="1"/>
</dbReference>
<name>A0A1P8KIK3_9BACT</name>
<dbReference type="Proteomes" id="UP000186074">
    <property type="component" value="Chromosome"/>
</dbReference>
<proteinExistence type="predicted"/>
<evidence type="ECO:0000313" key="3">
    <source>
        <dbReference type="Proteomes" id="UP000186074"/>
    </source>
</evidence>
<dbReference type="Pfam" id="PF13649">
    <property type="entry name" value="Methyltransf_25"/>
    <property type="match status" value="1"/>
</dbReference>
<dbReference type="KEGG" id="alp:LPB137_00265"/>
<dbReference type="InterPro" id="IPR041698">
    <property type="entry name" value="Methyltransf_25"/>
</dbReference>
<feature type="domain" description="Methyltransferase" evidence="1">
    <location>
        <begin position="55"/>
        <end position="145"/>
    </location>
</feature>
<accession>A0A1P8KIK3</accession>
<dbReference type="InterPro" id="IPR029063">
    <property type="entry name" value="SAM-dependent_MTases_sf"/>
</dbReference>
<dbReference type="CDD" id="cd02440">
    <property type="entry name" value="AdoMet_MTases"/>
    <property type="match status" value="1"/>
</dbReference>
<gene>
    <name evidence="2" type="ORF">LPB137_00265</name>
</gene>
<sequence length="192" mass="22359">MANIGYKNNTQFYKRVIKKYGISARGVHWSCEESQYIRFKVLTQFIQDEVKECVIVDAGCGFGEYYNYLFDNDFKPEKYIGIDCEEEMINAASKRFLNTKFVLKNILEDKLPSADYYICSGAMNTLNEDEVLTFIKRSYKASKKGFVFNFLKDDPLSDISINTVLKFCKSICSQIKIKDDYLENDISIYLKK</sequence>